<dbReference type="Proteomes" id="UP001295423">
    <property type="component" value="Unassembled WGS sequence"/>
</dbReference>
<evidence type="ECO:0000313" key="3">
    <source>
        <dbReference type="Proteomes" id="UP001295423"/>
    </source>
</evidence>
<name>A0AAD2FYZ9_9STRA</name>
<organism evidence="2 3">
    <name type="scientific">Cylindrotheca closterium</name>
    <dbReference type="NCBI Taxonomy" id="2856"/>
    <lineage>
        <taxon>Eukaryota</taxon>
        <taxon>Sar</taxon>
        <taxon>Stramenopiles</taxon>
        <taxon>Ochrophyta</taxon>
        <taxon>Bacillariophyta</taxon>
        <taxon>Bacillariophyceae</taxon>
        <taxon>Bacillariophycidae</taxon>
        <taxon>Bacillariales</taxon>
        <taxon>Bacillariaceae</taxon>
        <taxon>Cylindrotheca</taxon>
    </lineage>
</organism>
<reference evidence="2" key="1">
    <citation type="submission" date="2023-08" db="EMBL/GenBank/DDBJ databases">
        <authorList>
            <person name="Audoor S."/>
            <person name="Bilcke G."/>
        </authorList>
    </citation>
    <scope>NUCLEOTIDE SEQUENCE</scope>
</reference>
<proteinExistence type="predicted"/>
<sequence length="347" mass="38946">MEKKREGKAKKKVGPGDEGVGALETEMATKRARRKAGLGDEDLNDYWDPSGVTRNRKPNIGLSAEQVQLREQRMKRTDLKAVFASDKPTHHTEVFSTYVCSQKIFCKPPAKTRMQGVNDIEANRFIKKYKISPPVLNKFQDHDKISMIRYEPPTAEKGNKATFTITCGPKKGIRIPNVRVEYLKYYLGRGFVHKCISFGEKCATNGLNQPSFHVPLGDSNSDIASDICLFKIDKNGNGVKALPFVQGASDCCLGFSLANALHHLKYHAEAHALYAFSHNLTDYDATSQFKMLSHWVHCSVGAVKCLSVKASWKFDGLNGFARCITLLEEQNLLFLYHRRGMGPRLML</sequence>
<protein>
    <submittedName>
        <fullName evidence="2">Uncharacterized protein</fullName>
    </submittedName>
</protein>
<dbReference type="EMBL" id="CAKOGP040001950">
    <property type="protein sequence ID" value="CAJ1957709.1"/>
    <property type="molecule type" value="Genomic_DNA"/>
</dbReference>
<feature type="compositionally biased region" description="Basic residues" evidence="1">
    <location>
        <begin position="1"/>
        <end position="13"/>
    </location>
</feature>
<feature type="region of interest" description="Disordered" evidence="1">
    <location>
        <begin position="1"/>
        <end position="26"/>
    </location>
</feature>
<comment type="caution">
    <text evidence="2">The sequence shown here is derived from an EMBL/GenBank/DDBJ whole genome shotgun (WGS) entry which is preliminary data.</text>
</comment>
<dbReference type="AlphaFoldDB" id="A0AAD2FYZ9"/>
<keyword evidence="3" id="KW-1185">Reference proteome</keyword>
<gene>
    <name evidence="2" type="ORF">CYCCA115_LOCUS16843</name>
</gene>
<evidence type="ECO:0000256" key="1">
    <source>
        <dbReference type="SAM" id="MobiDB-lite"/>
    </source>
</evidence>
<accession>A0AAD2FYZ9</accession>
<evidence type="ECO:0000313" key="2">
    <source>
        <dbReference type="EMBL" id="CAJ1957709.1"/>
    </source>
</evidence>